<protein>
    <submittedName>
        <fullName evidence="1">Uncharacterized protein</fullName>
    </submittedName>
</protein>
<name>A0ABP0Y6M7_9ROSI</name>
<organism evidence="1 2">
    <name type="scientific">Citrullus colocynthis</name>
    <name type="common">colocynth</name>
    <dbReference type="NCBI Taxonomy" id="252529"/>
    <lineage>
        <taxon>Eukaryota</taxon>
        <taxon>Viridiplantae</taxon>
        <taxon>Streptophyta</taxon>
        <taxon>Embryophyta</taxon>
        <taxon>Tracheophyta</taxon>
        <taxon>Spermatophyta</taxon>
        <taxon>Magnoliopsida</taxon>
        <taxon>eudicotyledons</taxon>
        <taxon>Gunneridae</taxon>
        <taxon>Pentapetalae</taxon>
        <taxon>rosids</taxon>
        <taxon>fabids</taxon>
        <taxon>Cucurbitales</taxon>
        <taxon>Cucurbitaceae</taxon>
        <taxon>Benincaseae</taxon>
        <taxon>Citrullus</taxon>
    </lineage>
</organism>
<evidence type="ECO:0000313" key="1">
    <source>
        <dbReference type="EMBL" id="CAK9316063.1"/>
    </source>
</evidence>
<evidence type="ECO:0000313" key="2">
    <source>
        <dbReference type="Proteomes" id="UP001642487"/>
    </source>
</evidence>
<gene>
    <name evidence="1" type="ORF">CITCOLO1_LOCUS7909</name>
</gene>
<proteinExistence type="predicted"/>
<accession>A0ABP0Y6M7</accession>
<dbReference type="EMBL" id="OZ021736">
    <property type="protein sequence ID" value="CAK9316063.1"/>
    <property type="molecule type" value="Genomic_DNA"/>
</dbReference>
<reference evidence="1 2" key="1">
    <citation type="submission" date="2024-03" db="EMBL/GenBank/DDBJ databases">
        <authorList>
            <person name="Gkanogiannis A."/>
            <person name="Becerra Lopez-Lavalle L."/>
        </authorList>
    </citation>
    <scope>NUCLEOTIDE SEQUENCE [LARGE SCALE GENOMIC DNA]</scope>
</reference>
<dbReference type="Proteomes" id="UP001642487">
    <property type="component" value="Chromosome 2"/>
</dbReference>
<sequence length="116" mass="13005">MLNRLEISSCKSLKPQLGCMLKPEPDFFLTKSAFTFNAPSSLVQPPCKGGSSSITTFPPFEATLLDNLHKQRKYRVKEKEDGYPVGSKRKLKNSTCLVNTFKFIANQETNSIVMDV</sequence>
<keyword evidence="2" id="KW-1185">Reference proteome</keyword>